<organism evidence="4 5">
    <name type="scientific">Brassica carinata</name>
    <name type="common">Ethiopian mustard</name>
    <name type="synonym">Abyssinian cabbage</name>
    <dbReference type="NCBI Taxonomy" id="52824"/>
    <lineage>
        <taxon>Eukaryota</taxon>
        <taxon>Viridiplantae</taxon>
        <taxon>Streptophyta</taxon>
        <taxon>Embryophyta</taxon>
        <taxon>Tracheophyta</taxon>
        <taxon>Spermatophyta</taxon>
        <taxon>Magnoliopsida</taxon>
        <taxon>eudicotyledons</taxon>
        <taxon>Gunneridae</taxon>
        <taxon>Pentapetalae</taxon>
        <taxon>rosids</taxon>
        <taxon>malvids</taxon>
        <taxon>Brassicales</taxon>
        <taxon>Brassicaceae</taxon>
        <taxon>Brassiceae</taxon>
        <taxon>Brassica</taxon>
    </lineage>
</organism>
<dbReference type="InterPro" id="IPR025558">
    <property type="entry name" value="DUF4283"/>
</dbReference>
<evidence type="ECO:0000313" key="5">
    <source>
        <dbReference type="Proteomes" id="UP000886595"/>
    </source>
</evidence>
<dbReference type="InterPro" id="IPR025836">
    <property type="entry name" value="Zn_knuckle_CX2CX4HX4C"/>
</dbReference>
<feature type="compositionally biased region" description="Basic and acidic residues" evidence="1">
    <location>
        <begin position="357"/>
        <end position="383"/>
    </location>
</feature>
<dbReference type="PANTHER" id="PTHR31286">
    <property type="entry name" value="GLYCINE-RICH CELL WALL STRUCTURAL PROTEIN 1.8-LIKE"/>
    <property type="match status" value="1"/>
</dbReference>
<dbReference type="InterPro" id="IPR040256">
    <property type="entry name" value="At4g02000-like"/>
</dbReference>
<keyword evidence="5" id="KW-1185">Reference proteome</keyword>
<evidence type="ECO:0000259" key="3">
    <source>
        <dbReference type="Pfam" id="PF14392"/>
    </source>
</evidence>
<dbReference type="Pfam" id="PF14111">
    <property type="entry name" value="DUF4283"/>
    <property type="match status" value="1"/>
</dbReference>
<evidence type="ECO:0008006" key="6">
    <source>
        <dbReference type="Google" id="ProtNLM"/>
    </source>
</evidence>
<dbReference type="OrthoDB" id="1737333at2759"/>
<feature type="region of interest" description="Disordered" evidence="1">
    <location>
        <begin position="349"/>
        <end position="396"/>
    </location>
</feature>
<dbReference type="EMBL" id="JAAMPC010000010">
    <property type="protein sequence ID" value="KAG2286775.1"/>
    <property type="molecule type" value="Genomic_DNA"/>
</dbReference>
<evidence type="ECO:0000256" key="1">
    <source>
        <dbReference type="SAM" id="MobiDB-lite"/>
    </source>
</evidence>
<proteinExistence type="predicted"/>
<dbReference type="Proteomes" id="UP000886595">
    <property type="component" value="Unassembled WGS sequence"/>
</dbReference>
<comment type="caution">
    <text evidence="4">The sequence shown here is derived from an EMBL/GenBank/DDBJ whole genome shotgun (WGS) entry which is preliminary data.</text>
</comment>
<name>A0A8X7RED0_BRACI</name>
<evidence type="ECO:0000259" key="2">
    <source>
        <dbReference type="Pfam" id="PF14111"/>
    </source>
</evidence>
<protein>
    <recommendedName>
        <fullName evidence="6">DUF4283 domain-containing protein</fullName>
    </recommendedName>
</protein>
<sequence>MIWSLIGLDWWRGVEEIRLVYIKTIDTEVLIILLISSSINSLIHLEVFGVLGLLVAMSQSQLLGKSGELRNAEGTRKRLKISVPHFDNTELIKQYDKTLIGRCMNPAAQDVKALIVMLPKIWKVEAHVAGTDLGLGKFQFDFVEEEDIETVLKSQPFHFDYRMVVLARWQPKMPRDFPAAIPFWIKIMGVPLEFWDAPTFQSIGDALGETVEVDLDYGRIKVIIDGAKELSFDTTVDFIGGEFHEGDEAFISLKYEKLFGFCETCFSLSHSVDYCPLTVKSPQKKKEVRELPISRQEDRARSYKGVVINGDGGQHGKGREYREYLGKGKMYEEQETKWVKVPEKGNARYHSNRTRYRGSEDGSRFRSSRSDRSRGYTADERTWPSRGCGVDQAHERGLERRLGRRARFNRRSREALRELI</sequence>
<gene>
    <name evidence="4" type="ORF">Bca52824_046379</name>
</gene>
<feature type="domain" description="Zinc knuckle CX2CX4HX4C" evidence="3">
    <location>
        <begin position="243"/>
        <end position="276"/>
    </location>
</feature>
<dbReference type="PANTHER" id="PTHR31286:SF54">
    <property type="entry name" value="DUF4283 DOMAIN-CONTAINING PROTEIN"/>
    <property type="match status" value="1"/>
</dbReference>
<reference evidence="4 5" key="1">
    <citation type="submission" date="2020-02" db="EMBL/GenBank/DDBJ databases">
        <authorList>
            <person name="Ma Q."/>
            <person name="Huang Y."/>
            <person name="Song X."/>
            <person name="Pei D."/>
        </authorList>
    </citation>
    <scope>NUCLEOTIDE SEQUENCE [LARGE SCALE GENOMIC DNA]</scope>
    <source>
        <strain evidence="4">Sxm20200214</strain>
        <tissue evidence="4">Leaf</tissue>
    </source>
</reference>
<evidence type="ECO:0000313" key="4">
    <source>
        <dbReference type="EMBL" id="KAG2286775.1"/>
    </source>
</evidence>
<feature type="domain" description="DUF4283" evidence="2">
    <location>
        <begin position="96"/>
        <end position="172"/>
    </location>
</feature>
<dbReference type="AlphaFoldDB" id="A0A8X7RED0"/>
<accession>A0A8X7RED0</accession>
<dbReference type="Pfam" id="PF14392">
    <property type="entry name" value="zf-CCHC_4"/>
    <property type="match status" value="1"/>
</dbReference>